<evidence type="ECO:0000313" key="4">
    <source>
        <dbReference type="Proteomes" id="UP000287033"/>
    </source>
</evidence>
<sequence>MLHFRTAATCTIAESPEPVRRSNIRRVRLTLHSDGNSASTRDETKRRGKAETEDKTSAGNSQKNNALLQTENDSSQSLKLHLSNGLGSETSPHRRMYGVVKRADANKAEVVVYEWSVNQLKEEMSYIKEVRHSLEKVRQQMFGEFNGMKKKLQELSNEVKASEARQESLQKEVRSNTAALEQCSQTNNSLTALTVDMQRSFLDSTVTANKRREEMEALRRNYHKSLEEMKKKDQQIENAQAENQILKLKIESSQEANASAMRDMTRKLFDQYEAKLKEAKQQHQAEMEAIQARINQAVQELEEANKKAAAAEQQIAERDQRIQELDQFISRMEKERHLLQQRLQQQERQLWQLQQRDETDSGNLRRSQKLEEEAASLRERIQHLDNMVHCQQRKVKQMIEEIEILKSKIEQKDVTIEDLMERISFLEAENKELQDKLDYMMSLGQHKTVETSEQAVSCDIPLRITPVKGKQHVTTPYLRLMELSEQRQTH</sequence>
<evidence type="ECO:0000256" key="1">
    <source>
        <dbReference type="SAM" id="Coils"/>
    </source>
</evidence>
<feature type="compositionally biased region" description="Polar residues" evidence="2">
    <location>
        <begin position="57"/>
        <end position="78"/>
    </location>
</feature>
<reference evidence="3 4" key="1">
    <citation type="journal article" date="2018" name="Nat. Ecol. Evol.">
        <title>Shark genomes provide insights into elasmobranch evolution and the origin of vertebrates.</title>
        <authorList>
            <person name="Hara Y"/>
            <person name="Yamaguchi K"/>
            <person name="Onimaru K"/>
            <person name="Kadota M"/>
            <person name="Koyanagi M"/>
            <person name="Keeley SD"/>
            <person name="Tatsumi K"/>
            <person name="Tanaka K"/>
            <person name="Motone F"/>
            <person name="Kageyama Y"/>
            <person name="Nozu R"/>
            <person name="Adachi N"/>
            <person name="Nishimura O"/>
            <person name="Nakagawa R"/>
            <person name="Tanegashima C"/>
            <person name="Kiyatake I"/>
            <person name="Matsumoto R"/>
            <person name="Murakumo K"/>
            <person name="Nishida K"/>
            <person name="Terakita A"/>
            <person name="Kuratani S"/>
            <person name="Sato K"/>
            <person name="Hyodo S Kuraku.S."/>
        </authorList>
    </citation>
    <scope>NUCLEOTIDE SEQUENCE [LARGE SCALE GENOMIC DNA]</scope>
</reference>
<comment type="caution">
    <text evidence="3">The sequence shown here is derived from an EMBL/GenBank/DDBJ whole genome shotgun (WGS) entry which is preliminary data.</text>
</comment>
<dbReference type="STRING" id="137246.A0A401SNU1"/>
<proteinExistence type="predicted"/>
<protein>
    <recommendedName>
        <fullName evidence="5">Myocardial zonula adherens protein</fullName>
    </recommendedName>
</protein>
<gene>
    <name evidence="3" type="ORF">chiPu_0010501</name>
</gene>
<accession>A0A401SNU1</accession>
<dbReference type="PANTHER" id="PTHR23171:SF2">
    <property type="entry name" value="MYOCARDIAL ZONULA ADHERENS PROTEIN"/>
    <property type="match status" value="1"/>
</dbReference>
<dbReference type="AlphaFoldDB" id="A0A401SNU1"/>
<dbReference type="GO" id="GO:0031674">
    <property type="term" value="C:I band"/>
    <property type="evidence" value="ECO:0007669"/>
    <property type="project" value="TreeGrafter"/>
</dbReference>
<feature type="compositionally biased region" description="Basic and acidic residues" evidence="2">
    <location>
        <begin position="40"/>
        <end position="56"/>
    </location>
</feature>
<dbReference type="Proteomes" id="UP000287033">
    <property type="component" value="Unassembled WGS sequence"/>
</dbReference>
<organism evidence="3 4">
    <name type="scientific">Chiloscyllium punctatum</name>
    <name type="common">Brownbanded bambooshark</name>
    <name type="synonym">Hemiscyllium punctatum</name>
    <dbReference type="NCBI Taxonomy" id="137246"/>
    <lineage>
        <taxon>Eukaryota</taxon>
        <taxon>Metazoa</taxon>
        <taxon>Chordata</taxon>
        <taxon>Craniata</taxon>
        <taxon>Vertebrata</taxon>
        <taxon>Chondrichthyes</taxon>
        <taxon>Elasmobranchii</taxon>
        <taxon>Galeomorphii</taxon>
        <taxon>Galeoidea</taxon>
        <taxon>Orectolobiformes</taxon>
        <taxon>Hemiscylliidae</taxon>
        <taxon>Chiloscyllium</taxon>
    </lineage>
</organism>
<dbReference type="GO" id="GO:0035556">
    <property type="term" value="P:intracellular signal transduction"/>
    <property type="evidence" value="ECO:0007669"/>
    <property type="project" value="TreeGrafter"/>
</dbReference>
<evidence type="ECO:0000256" key="2">
    <source>
        <dbReference type="SAM" id="MobiDB-lite"/>
    </source>
</evidence>
<feature type="region of interest" description="Disordered" evidence="2">
    <location>
        <begin position="16"/>
        <end position="90"/>
    </location>
</feature>
<dbReference type="EMBL" id="BEZZ01000409">
    <property type="protein sequence ID" value="GCC32041.1"/>
    <property type="molecule type" value="Genomic_DNA"/>
</dbReference>
<evidence type="ECO:0008006" key="5">
    <source>
        <dbReference type="Google" id="ProtNLM"/>
    </source>
</evidence>
<dbReference type="PANTHER" id="PTHR23171">
    <property type="entry name" value="GDOWN1"/>
    <property type="match status" value="1"/>
</dbReference>
<name>A0A401SNU1_CHIPU</name>
<keyword evidence="1" id="KW-0175">Coiled coil</keyword>
<dbReference type="InterPro" id="IPR051375">
    <property type="entry name" value="Tuftelin_GRINL1A/MYZAP/CCD68"/>
</dbReference>
<dbReference type="OMA" id="KNELYHV"/>
<feature type="coiled-coil region" evidence="1">
    <location>
        <begin position="145"/>
        <end position="172"/>
    </location>
</feature>
<evidence type="ECO:0000313" key="3">
    <source>
        <dbReference type="EMBL" id="GCC32041.1"/>
    </source>
</evidence>
<feature type="coiled-coil region" evidence="1">
    <location>
        <begin position="208"/>
        <end position="443"/>
    </location>
</feature>
<dbReference type="OrthoDB" id="8788688at2759"/>
<keyword evidence="4" id="KW-1185">Reference proteome</keyword>